<evidence type="ECO:0000259" key="2">
    <source>
        <dbReference type="PROSITE" id="PS50250"/>
    </source>
</evidence>
<dbReference type="SMART" id="SM00088">
    <property type="entry name" value="PINT"/>
    <property type="match status" value="1"/>
</dbReference>
<accession>A0A6A6MRL8</accession>
<keyword evidence="4" id="KW-1185">Reference proteome</keyword>
<dbReference type="GO" id="GO:0008180">
    <property type="term" value="C:COP9 signalosome"/>
    <property type="evidence" value="ECO:0007669"/>
    <property type="project" value="TreeGrafter"/>
</dbReference>
<dbReference type="Proteomes" id="UP000467840">
    <property type="component" value="Chromosome 15"/>
</dbReference>
<evidence type="ECO:0000256" key="1">
    <source>
        <dbReference type="ARBA" id="ARBA00008482"/>
    </source>
</evidence>
<evidence type="ECO:0000313" key="3">
    <source>
        <dbReference type="EMBL" id="KAF2315078.1"/>
    </source>
</evidence>
<feature type="domain" description="PCI" evidence="2">
    <location>
        <begin position="1"/>
        <end position="96"/>
    </location>
</feature>
<dbReference type="Pfam" id="PF01399">
    <property type="entry name" value="PCI"/>
    <property type="match status" value="1"/>
</dbReference>
<comment type="caution">
    <text evidence="3">The sequence shown here is derived from an EMBL/GenBank/DDBJ whole genome shotgun (WGS) entry which is preliminary data.</text>
</comment>
<evidence type="ECO:0000313" key="4">
    <source>
        <dbReference type="Proteomes" id="UP000467840"/>
    </source>
</evidence>
<dbReference type="PROSITE" id="PS50250">
    <property type="entry name" value="PCI"/>
    <property type="match status" value="1"/>
</dbReference>
<sequence>MAHLSLHSSSKPLLIRNSGTLPQLIPDQLLKLKQLTVLTVAESNKDLPYDALLEELEVSSVRELEDFFINECIYTGIVKGKLNQLRRCFEFQSFTLDLMHGHLGSMIETLEKWLTNSDNLLSLIQEKIEWANSMYLLDKHHQKGVEDRIVEVKRSLHFEKSHHKEGHDAWAYDDIFYNYDGALLPASKRLSDLF</sequence>
<protein>
    <recommendedName>
        <fullName evidence="2">PCI domain-containing protein</fullName>
    </recommendedName>
</protein>
<gene>
    <name evidence="3" type="ORF">GH714_038119</name>
</gene>
<dbReference type="PANTHER" id="PTHR15350">
    <property type="entry name" value="COP9 SIGNALOSOME COMPLEX SUBUNIT 7/DENDRITIC CELL PROTEIN GA17"/>
    <property type="match status" value="1"/>
</dbReference>
<dbReference type="InterPro" id="IPR045237">
    <property type="entry name" value="COPS7/eIF3m"/>
</dbReference>
<name>A0A6A6MRL8_HEVBR</name>
<organism evidence="3 4">
    <name type="scientific">Hevea brasiliensis</name>
    <name type="common">Para rubber tree</name>
    <name type="synonym">Siphonia brasiliensis</name>
    <dbReference type="NCBI Taxonomy" id="3981"/>
    <lineage>
        <taxon>Eukaryota</taxon>
        <taxon>Viridiplantae</taxon>
        <taxon>Streptophyta</taxon>
        <taxon>Embryophyta</taxon>
        <taxon>Tracheophyta</taxon>
        <taxon>Spermatophyta</taxon>
        <taxon>Magnoliopsida</taxon>
        <taxon>eudicotyledons</taxon>
        <taxon>Gunneridae</taxon>
        <taxon>Pentapetalae</taxon>
        <taxon>rosids</taxon>
        <taxon>fabids</taxon>
        <taxon>Malpighiales</taxon>
        <taxon>Euphorbiaceae</taxon>
        <taxon>Crotonoideae</taxon>
        <taxon>Micrandreae</taxon>
        <taxon>Hevea</taxon>
    </lineage>
</organism>
<dbReference type="AlphaFoldDB" id="A0A6A6MRL8"/>
<reference evidence="3 4" key="1">
    <citation type="journal article" date="2020" name="Mol. Plant">
        <title>The Chromosome-Based Rubber Tree Genome Provides New Insights into Spurge Genome Evolution and Rubber Biosynthesis.</title>
        <authorList>
            <person name="Liu J."/>
            <person name="Shi C."/>
            <person name="Shi C.C."/>
            <person name="Li W."/>
            <person name="Zhang Q.J."/>
            <person name="Zhang Y."/>
            <person name="Li K."/>
            <person name="Lu H.F."/>
            <person name="Shi C."/>
            <person name="Zhu S.T."/>
            <person name="Xiao Z.Y."/>
            <person name="Nan H."/>
            <person name="Yue Y."/>
            <person name="Zhu X.G."/>
            <person name="Wu Y."/>
            <person name="Hong X.N."/>
            <person name="Fan G.Y."/>
            <person name="Tong Y."/>
            <person name="Zhang D."/>
            <person name="Mao C.L."/>
            <person name="Liu Y.L."/>
            <person name="Hao S.J."/>
            <person name="Liu W.Q."/>
            <person name="Lv M.Q."/>
            <person name="Zhang H.B."/>
            <person name="Liu Y."/>
            <person name="Hu-Tang G.R."/>
            <person name="Wang J.P."/>
            <person name="Wang J.H."/>
            <person name="Sun Y.H."/>
            <person name="Ni S.B."/>
            <person name="Chen W.B."/>
            <person name="Zhang X.C."/>
            <person name="Jiao Y.N."/>
            <person name="Eichler E.E."/>
            <person name="Li G.H."/>
            <person name="Liu X."/>
            <person name="Gao L.Z."/>
        </authorList>
    </citation>
    <scope>NUCLEOTIDE SEQUENCE [LARGE SCALE GENOMIC DNA]</scope>
    <source>
        <strain evidence="4">cv. GT1</strain>
        <tissue evidence="3">Leaf</tissue>
    </source>
</reference>
<dbReference type="EMBL" id="JAAGAX010000005">
    <property type="protein sequence ID" value="KAF2315078.1"/>
    <property type="molecule type" value="Genomic_DNA"/>
</dbReference>
<comment type="similarity">
    <text evidence="1">Belongs to the CSN7/EIF3M family. CSN7 subfamily.</text>
</comment>
<proteinExistence type="inferred from homology"/>
<dbReference type="InterPro" id="IPR000717">
    <property type="entry name" value="PCI_dom"/>
</dbReference>
<dbReference type="PANTHER" id="PTHR15350:SF17">
    <property type="entry name" value="COMPLEX SUBUNIT 7A, PUTATIVE-RELATED"/>
    <property type="match status" value="1"/>
</dbReference>